<dbReference type="AlphaFoldDB" id="A0A653CYB7"/>
<dbReference type="PANTHER" id="PTHR24403">
    <property type="entry name" value="ZINC FINGER PROTEIN"/>
    <property type="match status" value="1"/>
</dbReference>
<dbReference type="OrthoDB" id="3561125at2759"/>
<dbReference type="PROSITE" id="PS00028">
    <property type="entry name" value="ZINC_FINGER_C2H2_1"/>
    <property type="match status" value="2"/>
</dbReference>
<dbReference type="PANTHER" id="PTHR24403:SF67">
    <property type="entry name" value="FI01116P-RELATED"/>
    <property type="match status" value="1"/>
</dbReference>
<evidence type="ECO:0000256" key="4">
    <source>
        <dbReference type="ARBA" id="ARBA00022833"/>
    </source>
</evidence>
<dbReference type="InterPro" id="IPR050688">
    <property type="entry name" value="Zinc_finger/UBP_domain"/>
</dbReference>
<dbReference type="Gene3D" id="3.30.160.60">
    <property type="entry name" value="Classic Zinc Finger"/>
    <property type="match status" value="4"/>
</dbReference>
<proteinExistence type="predicted"/>
<dbReference type="SUPFAM" id="SSF57667">
    <property type="entry name" value="beta-beta-alpha zinc fingers"/>
    <property type="match status" value="1"/>
</dbReference>
<evidence type="ECO:0000256" key="1">
    <source>
        <dbReference type="ARBA" id="ARBA00022723"/>
    </source>
</evidence>
<accession>A0A653CYB7</accession>
<organism evidence="6 7">
    <name type="scientific">Callosobruchus maculatus</name>
    <name type="common">Southern cowpea weevil</name>
    <name type="synonym">Pulse bruchid</name>
    <dbReference type="NCBI Taxonomy" id="64391"/>
    <lineage>
        <taxon>Eukaryota</taxon>
        <taxon>Metazoa</taxon>
        <taxon>Ecdysozoa</taxon>
        <taxon>Arthropoda</taxon>
        <taxon>Hexapoda</taxon>
        <taxon>Insecta</taxon>
        <taxon>Pterygota</taxon>
        <taxon>Neoptera</taxon>
        <taxon>Endopterygota</taxon>
        <taxon>Coleoptera</taxon>
        <taxon>Polyphaga</taxon>
        <taxon>Cucujiformia</taxon>
        <taxon>Chrysomeloidea</taxon>
        <taxon>Chrysomelidae</taxon>
        <taxon>Bruchinae</taxon>
        <taxon>Bruchini</taxon>
        <taxon>Callosobruchus</taxon>
    </lineage>
</organism>
<evidence type="ECO:0000313" key="7">
    <source>
        <dbReference type="Proteomes" id="UP000410492"/>
    </source>
</evidence>
<dbReference type="GO" id="GO:0008270">
    <property type="term" value="F:zinc ion binding"/>
    <property type="evidence" value="ECO:0007669"/>
    <property type="project" value="UniProtKB-KW"/>
</dbReference>
<dbReference type="InterPro" id="IPR013087">
    <property type="entry name" value="Znf_C2H2_type"/>
</dbReference>
<gene>
    <name evidence="6" type="ORF">CALMAC_LOCUS12842</name>
</gene>
<name>A0A653CYB7_CALMS</name>
<keyword evidence="2" id="KW-0677">Repeat</keyword>
<dbReference type="EMBL" id="CAACVG010009314">
    <property type="protein sequence ID" value="VEN52849.1"/>
    <property type="molecule type" value="Genomic_DNA"/>
</dbReference>
<dbReference type="GO" id="GO:0005634">
    <property type="term" value="C:nucleus"/>
    <property type="evidence" value="ECO:0007669"/>
    <property type="project" value="TreeGrafter"/>
</dbReference>
<feature type="domain" description="C2H2-type" evidence="5">
    <location>
        <begin position="249"/>
        <end position="270"/>
    </location>
</feature>
<dbReference type="InterPro" id="IPR036236">
    <property type="entry name" value="Znf_C2H2_sf"/>
</dbReference>
<keyword evidence="3" id="KW-0863">Zinc-finger</keyword>
<keyword evidence="7" id="KW-1185">Reference proteome</keyword>
<reference evidence="6 7" key="1">
    <citation type="submission" date="2019-01" db="EMBL/GenBank/DDBJ databases">
        <authorList>
            <person name="Sayadi A."/>
        </authorList>
    </citation>
    <scope>NUCLEOTIDE SEQUENCE [LARGE SCALE GENOMIC DNA]</scope>
</reference>
<sequence>MKHPHLIASVSSKIHECTHCTYKTTLKGSLDYHMLKHSKTNNRLSVCVHCDATFKNGKRSLDDHIMRKHPEYSASVSSKIYDCTRCTFKTVKKALLAHHMLKHPETADSYKFSKCIHCSAKFKQKICLDDHILRKHPEYSASVSSKTHECTRCSYKTVLKAQLARHMLKHPETADGYKFSTCIYCNAKYKQKICLDDHILRKHPEHIVSTSSKILECAYCPFKTVMKTHLARHMLRHPEAADSYKLSTCVHCNATFKTKRSLDEHMLKKHPYFAISISSKIYECMHCAYKTTKRGSFTSHILKHF</sequence>
<evidence type="ECO:0000256" key="3">
    <source>
        <dbReference type="ARBA" id="ARBA00022771"/>
    </source>
</evidence>
<evidence type="ECO:0000313" key="6">
    <source>
        <dbReference type="EMBL" id="VEN52849.1"/>
    </source>
</evidence>
<evidence type="ECO:0000256" key="2">
    <source>
        <dbReference type="ARBA" id="ARBA00022737"/>
    </source>
</evidence>
<feature type="domain" description="C2H2-type" evidence="5">
    <location>
        <begin position="115"/>
        <end position="136"/>
    </location>
</feature>
<dbReference type="GO" id="GO:0010468">
    <property type="term" value="P:regulation of gene expression"/>
    <property type="evidence" value="ECO:0007669"/>
    <property type="project" value="TreeGrafter"/>
</dbReference>
<dbReference type="Proteomes" id="UP000410492">
    <property type="component" value="Unassembled WGS sequence"/>
</dbReference>
<dbReference type="SMART" id="SM00355">
    <property type="entry name" value="ZnF_C2H2"/>
    <property type="match status" value="9"/>
</dbReference>
<protein>
    <recommendedName>
        <fullName evidence="5">C2H2-type domain-containing protein</fullName>
    </recommendedName>
</protein>
<keyword evidence="4" id="KW-0862">Zinc</keyword>
<keyword evidence="1" id="KW-0479">Metal-binding</keyword>
<evidence type="ECO:0000259" key="5">
    <source>
        <dbReference type="PROSITE" id="PS00028"/>
    </source>
</evidence>